<accession>A0A914VP66</accession>
<name>A0A914VP66_9BILA</name>
<evidence type="ECO:0000313" key="1">
    <source>
        <dbReference type="Proteomes" id="UP000887566"/>
    </source>
</evidence>
<dbReference type="Proteomes" id="UP000887566">
    <property type="component" value="Unplaced"/>
</dbReference>
<reference evidence="2" key="1">
    <citation type="submission" date="2022-11" db="UniProtKB">
        <authorList>
            <consortium name="WormBaseParasite"/>
        </authorList>
    </citation>
    <scope>IDENTIFICATION</scope>
</reference>
<keyword evidence="1" id="KW-1185">Reference proteome</keyword>
<dbReference type="AlphaFoldDB" id="A0A914VP66"/>
<protein>
    <submittedName>
        <fullName evidence="2">Uncharacterized protein</fullName>
    </submittedName>
</protein>
<dbReference type="WBParaSite" id="PSAMB.scaffold22704size481.g38688.t1">
    <property type="protein sequence ID" value="PSAMB.scaffold22704size481.g38688.t1"/>
    <property type="gene ID" value="PSAMB.scaffold22704size481.g38688"/>
</dbReference>
<proteinExistence type="predicted"/>
<sequence length="71" mass="8048">MAAAAAAAAVAHERRATLCGHSFQTVAQRSNIVRIFLSSTFLDFVHERNRLFNDAFPELEQWCQEKGVHFQ</sequence>
<evidence type="ECO:0000313" key="2">
    <source>
        <dbReference type="WBParaSite" id="PSAMB.scaffold22704size481.g38688.t1"/>
    </source>
</evidence>
<organism evidence="1 2">
    <name type="scientific">Plectus sambesii</name>
    <dbReference type="NCBI Taxonomy" id="2011161"/>
    <lineage>
        <taxon>Eukaryota</taxon>
        <taxon>Metazoa</taxon>
        <taxon>Ecdysozoa</taxon>
        <taxon>Nematoda</taxon>
        <taxon>Chromadorea</taxon>
        <taxon>Plectida</taxon>
        <taxon>Plectina</taxon>
        <taxon>Plectoidea</taxon>
        <taxon>Plectidae</taxon>
        <taxon>Plectus</taxon>
    </lineage>
</organism>